<sequence length="90" mass="10130">MSSEEDEVLLAVHIKTAIILVLCTAGITGHVISIYILYSMINPNNLFMISMSWHYMQIYPMYCHDCNDCAIGAKITSDPVIINQVYITDT</sequence>
<dbReference type="GeneID" id="66060041"/>
<keyword evidence="1" id="KW-0812">Transmembrane</keyword>
<evidence type="ECO:0000256" key="1">
    <source>
        <dbReference type="SAM" id="Phobius"/>
    </source>
</evidence>
<organism evidence="2">
    <name type="scientific">Brugia malayi</name>
    <name type="common">Filarial nematode worm</name>
    <dbReference type="NCBI Taxonomy" id="6279"/>
    <lineage>
        <taxon>Eukaryota</taxon>
        <taxon>Metazoa</taxon>
        <taxon>Ecdysozoa</taxon>
        <taxon>Nematoda</taxon>
        <taxon>Chromadorea</taxon>
        <taxon>Rhabditida</taxon>
        <taxon>Spirurina</taxon>
        <taxon>Spiruromorpha</taxon>
        <taxon>Filarioidea</taxon>
        <taxon>Onchocercidae</taxon>
        <taxon>Brugia</taxon>
    </lineage>
</organism>
<keyword evidence="1" id="KW-0472">Membrane</keyword>
<protein>
    <submittedName>
        <fullName evidence="2">Uncharacterized protein</fullName>
    </submittedName>
</protein>
<dbReference type="EMBL" id="CAAKNF010000193">
    <property type="protein sequence ID" value="VIO93433.1"/>
    <property type="molecule type" value="Genomic_DNA"/>
</dbReference>
<dbReference type="OrthoDB" id="5864054at2759"/>
<dbReference type="RefSeq" id="XP_042934286.1">
    <property type="nucleotide sequence ID" value="XM_043078352.1"/>
</dbReference>
<feature type="transmembrane region" description="Helical" evidence="1">
    <location>
        <begin position="12"/>
        <end position="38"/>
    </location>
</feature>
<accession>A0A4E9FJT8</accession>
<proteinExistence type="predicted"/>
<gene>
    <name evidence="2" type="primary">Bm6648</name>
    <name evidence="2" type="ORF">BM_BM6648</name>
</gene>
<name>A0A4E9FJT8_BRUMA</name>
<dbReference type="AlphaFoldDB" id="A0A4E9FJT8"/>
<dbReference type="KEGG" id="bmy:BM_BM6648"/>
<dbReference type="CTD" id="66060041"/>
<reference evidence="2" key="1">
    <citation type="submission" date="2019-04" db="EMBL/GenBank/DDBJ databases">
        <authorList>
            <person name="Howe K."/>
            <person name="Paulini M."/>
            <person name="Williams G."/>
        </authorList>
    </citation>
    <scope>NUCLEOTIDE SEQUENCE [LARGE SCALE GENOMIC DNA]</scope>
    <source>
        <strain evidence="2">FR3</strain>
    </source>
</reference>
<keyword evidence="1" id="KW-1133">Transmembrane helix</keyword>
<evidence type="ECO:0000313" key="2">
    <source>
        <dbReference type="EMBL" id="VIO93433.1"/>
    </source>
</evidence>